<dbReference type="InterPro" id="IPR010559">
    <property type="entry name" value="Sig_transdc_His_kin_internal"/>
</dbReference>
<gene>
    <name evidence="10" type="ORF">HH215_28800</name>
</gene>
<dbReference type="InterPro" id="IPR004358">
    <property type="entry name" value="Sig_transdc_His_kin-like_C"/>
</dbReference>
<evidence type="ECO:0000313" key="11">
    <source>
        <dbReference type="Proteomes" id="UP000502248"/>
    </source>
</evidence>
<dbReference type="InterPro" id="IPR050640">
    <property type="entry name" value="Bact_2-comp_sensor_kinase"/>
</dbReference>
<evidence type="ECO:0000256" key="6">
    <source>
        <dbReference type="ARBA" id="ARBA00022840"/>
    </source>
</evidence>
<dbReference type="PRINTS" id="PR00344">
    <property type="entry name" value="BCTRLSENSOR"/>
</dbReference>
<dbReference type="GO" id="GO:0000155">
    <property type="term" value="F:phosphorelay sensor kinase activity"/>
    <property type="evidence" value="ECO:0007669"/>
    <property type="project" value="InterPro"/>
</dbReference>
<dbReference type="InterPro" id="IPR036890">
    <property type="entry name" value="HATPase_C_sf"/>
</dbReference>
<keyword evidence="8" id="KW-1133">Transmembrane helix</keyword>
<keyword evidence="8" id="KW-0812">Transmembrane</keyword>
<evidence type="ECO:0000256" key="4">
    <source>
        <dbReference type="ARBA" id="ARBA00022741"/>
    </source>
</evidence>
<feature type="transmembrane region" description="Helical" evidence="8">
    <location>
        <begin position="21"/>
        <end position="42"/>
    </location>
</feature>
<dbReference type="Pfam" id="PF02518">
    <property type="entry name" value="HATPase_c"/>
    <property type="match status" value="1"/>
</dbReference>
<dbReference type="KEGG" id="cheb:HH215_28800"/>
<evidence type="ECO:0000256" key="8">
    <source>
        <dbReference type="SAM" id="Phobius"/>
    </source>
</evidence>
<dbReference type="PANTHER" id="PTHR34220">
    <property type="entry name" value="SENSOR HISTIDINE KINASE YPDA"/>
    <property type="match status" value="1"/>
</dbReference>
<organism evidence="10 11">
    <name type="scientific">Cohnella herbarum</name>
    <dbReference type="NCBI Taxonomy" id="2728023"/>
    <lineage>
        <taxon>Bacteria</taxon>
        <taxon>Bacillati</taxon>
        <taxon>Bacillota</taxon>
        <taxon>Bacilli</taxon>
        <taxon>Bacillales</taxon>
        <taxon>Paenibacillaceae</taxon>
        <taxon>Cohnella</taxon>
    </lineage>
</organism>
<feature type="transmembrane region" description="Helical" evidence="8">
    <location>
        <begin position="286"/>
        <end position="309"/>
    </location>
</feature>
<dbReference type="SMART" id="SM00387">
    <property type="entry name" value="HATPase_c"/>
    <property type="match status" value="1"/>
</dbReference>
<dbReference type="InterPro" id="IPR003594">
    <property type="entry name" value="HATPase_dom"/>
</dbReference>
<keyword evidence="11" id="KW-1185">Reference proteome</keyword>
<evidence type="ECO:0000256" key="1">
    <source>
        <dbReference type="ARBA" id="ARBA00000085"/>
    </source>
</evidence>
<dbReference type="EC" id="2.7.13.3" evidence="2"/>
<sequence>MPLLPRGIYPFGRTIKGRMTLILLLSSIAPLALLGAISYSSFHSFLKNTLTSGIQENVNKELTGVDNVLKNLNFASQQLALDIVMVEYIQEYMRTDDILVKQDVIKYVQDRMTLINYSSPHAGILTILDGNRQILFQSFPSQDTVDLDRYPILHEAKGVSYQAPHRSVDKYGKPEDDPVFSLARKVTDYQQPELSFYVYIESNFQTLNQLFGGQQYGEQATHLLLDGDDRIVYSENTELYPIGSVYEAAMKVGRAGEMTFVAAGEQNWKLIVFLKGTVFQSELNNWFTQFFTIGLFSLILSAVLAIIAWRSIFRPLQTFRKEIEWMGDNRIVRPRRYMQLAEFDDLLGRFYRMRDRVFDLLKEIEYRERARSRIEVEKLRFQINPHFIHNTLNTVQVIAKVNKQEEIVRLITYFTRILHYNLGKEGAFVHVRDEIVNLRDYLALQQIRYNHAFRVDIDVDPAAEDNVLPRFVLQPLVENALYHGFLSDDGVITVRIVQEEDGGLRITVADNGVGMSEETVAMLSRGNRTAGRKTGMGIGLSFAHQLIQTYYGEAHGLEIHSRPGAGTKLTIRIPAKPQEGMDDDSDAAS</sequence>
<keyword evidence="5 10" id="KW-0418">Kinase</keyword>
<dbReference type="AlphaFoldDB" id="A0A7Z2VPH4"/>
<dbReference type="RefSeq" id="WP_169283022.1">
    <property type="nucleotide sequence ID" value="NZ_CP051680.1"/>
</dbReference>
<keyword evidence="3" id="KW-0808">Transferase</keyword>
<keyword evidence="7" id="KW-0902">Two-component regulatory system</keyword>
<dbReference type="Proteomes" id="UP000502248">
    <property type="component" value="Chromosome"/>
</dbReference>
<keyword evidence="6" id="KW-0067">ATP-binding</keyword>
<dbReference type="GO" id="GO:0016020">
    <property type="term" value="C:membrane"/>
    <property type="evidence" value="ECO:0007669"/>
    <property type="project" value="InterPro"/>
</dbReference>
<name>A0A7Z2VPH4_9BACL</name>
<protein>
    <recommendedName>
        <fullName evidence="2">histidine kinase</fullName>
        <ecNumber evidence="2">2.7.13.3</ecNumber>
    </recommendedName>
</protein>
<keyword evidence="8" id="KW-0472">Membrane</keyword>
<reference evidence="10 11" key="1">
    <citation type="submission" date="2020-04" db="EMBL/GenBank/DDBJ databases">
        <title>Genome sequencing of novel species.</title>
        <authorList>
            <person name="Heo J."/>
            <person name="Kim S.-J."/>
            <person name="Kim J.-S."/>
            <person name="Hong S.-B."/>
            <person name="Kwon S.-W."/>
        </authorList>
    </citation>
    <scope>NUCLEOTIDE SEQUENCE [LARGE SCALE GENOMIC DNA]</scope>
    <source>
        <strain evidence="10 11">MFER-1</strain>
    </source>
</reference>
<evidence type="ECO:0000313" key="10">
    <source>
        <dbReference type="EMBL" id="QJD86776.1"/>
    </source>
</evidence>
<dbReference type="SUPFAM" id="SSF55874">
    <property type="entry name" value="ATPase domain of HSP90 chaperone/DNA topoisomerase II/histidine kinase"/>
    <property type="match status" value="1"/>
</dbReference>
<dbReference type="PANTHER" id="PTHR34220:SF7">
    <property type="entry name" value="SENSOR HISTIDINE KINASE YPDA"/>
    <property type="match status" value="1"/>
</dbReference>
<dbReference type="GO" id="GO:0005524">
    <property type="term" value="F:ATP binding"/>
    <property type="evidence" value="ECO:0007669"/>
    <property type="project" value="UniProtKB-KW"/>
</dbReference>
<keyword evidence="4" id="KW-0547">Nucleotide-binding</keyword>
<evidence type="ECO:0000256" key="5">
    <source>
        <dbReference type="ARBA" id="ARBA00022777"/>
    </source>
</evidence>
<dbReference type="EMBL" id="CP051680">
    <property type="protein sequence ID" value="QJD86776.1"/>
    <property type="molecule type" value="Genomic_DNA"/>
</dbReference>
<dbReference type="PROSITE" id="PS50109">
    <property type="entry name" value="HIS_KIN"/>
    <property type="match status" value="1"/>
</dbReference>
<dbReference type="Gene3D" id="3.30.565.10">
    <property type="entry name" value="Histidine kinase-like ATPase, C-terminal domain"/>
    <property type="match status" value="1"/>
</dbReference>
<feature type="domain" description="Histidine kinase" evidence="9">
    <location>
        <begin position="472"/>
        <end position="577"/>
    </location>
</feature>
<evidence type="ECO:0000256" key="2">
    <source>
        <dbReference type="ARBA" id="ARBA00012438"/>
    </source>
</evidence>
<dbReference type="InterPro" id="IPR005467">
    <property type="entry name" value="His_kinase_dom"/>
</dbReference>
<accession>A0A7Z2VPH4</accession>
<comment type="catalytic activity">
    <reaction evidence="1">
        <text>ATP + protein L-histidine = ADP + protein N-phospho-L-histidine.</text>
        <dbReference type="EC" id="2.7.13.3"/>
    </reaction>
</comment>
<evidence type="ECO:0000256" key="3">
    <source>
        <dbReference type="ARBA" id="ARBA00022679"/>
    </source>
</evidence>
<dbReference type="Pfam" id="PF06580">
    <property type="entry name" value="His_kinase"/>
    <property type="match status" value="1"/>
</dbReference>
<evidence type="ECO:0000256" key="7">
    <source>
        <dbReference type="ARBA" id="ARBA00023012"/>
    </source>
</evidence>
<proteinExistence type="predicted"/>
<evidence type="ECO:0000259" key="9">
    <source>
        <dbReference type="PROSITE" id="PS50109"/>
    </source>
</evidence>